<protein>
    <submittedName>
        <fullName evidence="2">Uncharacterized protein</fullName>
    </submittedName>
</protein>
<sequence length="111" mass="12255">MKTKHRLGTGLLCSKRFTFSTGTHLQRPNFQVLLRPPSTLPTPSDRSHPEPTSPITTSHKSQTSLPHPCTPFYSYLIPSRPNTPPPPPTPPLKPNQVKPITPPPARARAKP</sequence>
<keyword evidence="3" id="KW-1185">Reference proteome</keyword>
<dbReference type="RefSeq" id="XP_018037993.1">
    <property type="nucleotide sequence ID" value="XM_018187104.1"/>
</dbReference>
<feature type="region of interest" description="Disordered" evidence="1">
    <location>
        <begin position="19"/>
        <end position="111"/>
    </location>
</feature>
<proteinExistence type="predicted"/>
<reference evidence="2 3" key="1">
    <citation type="submission" date="2016-05" db="EMBL/GenBank/DDBJ databases">
        <title>Comparative analysis of secretome profiles of manganese(II)-oxidizing ascomycete fungi.</title>
        <authorList>
            <consortium name="DOE Joint Genome Institute"/>
            <person name="Zeiner C.A."/>
            <person name="Purvine S.O."/>
            <person name="Zink E.M."/>
            <person name="Wu S."/>
            <person name="Pasa-Tolic L."/>
            <person name="Chaput D.L."/>
            <person name="Haridas S."/>
            <person name="Grigoriev I.V."/>
            <person name="Santelli C.M."/>
            <person name="Hansel C.M."/>
        </authorList>
    </citation>
    <scope>NUCLEOTIDE SEQUENCE [LARGE SCALE GENOMIC DNA]</scope>
    <source>
        <strain evidence="2 3">AP3s5-JAC2a</strain>
    </source>
</reference>
<dbReference type="InParanoid" id="A0A177CL82"/>
<name>A0A177CL82_9PLEO</name>
<feature type="compositionally biased region" description="Polar residues" evidence="1">
    <location>
        <begin position="19"/>
        <end position="29"/>
    </location>
</feature>
<feature type="compositionally biased region" description="Pro residues" evidence="1">
    <location>
        <begin position="81"/>
        <end position="93"/>
    </location>
</feature>
<evidence type="ECO:0000313" key="2">
    <source>
        <dbReference type="EMBL" id="OAG07628.1"/>
    </source>
</evidence>
<dbReference type="Proteomes" id="UP000077069">
    <property type="component" value="Unassembled WGS sequence"/>
</dbReference>
<feature type="compositionally biased region" description="Polar residues" evidence="1">
    <location>
        <begin position="53"/>
        <end position="65"/>
    </location>
</feature>
<organism evidence="2 3">
    <name type="scientific">Paraphaeosphaeria sporulosa</name>
    <dbReference type="NCBI Taxonomy" id="1460663"/>
    <lineage>
        <taxon>Eukaryota</taxon>
        <taxon>Fungi</taxon>
        <taxon>Dikarya</taxon>
        <taxon>Ascomycota</taxon>
        <taxon>Pezizomycotina</taxon>
        <taxon>Dothideomycetes</taxon>
        <taxon>Pleosporomycetidae</taxon>
        <taxon>Pleosporales</taxon>
        <taxon>Massarineae</taxon>
        <taxon>Didymosphaeriaceae</taxon>
        <taxon>Paraphaeosphaeria</taxon>
    </lineage>
</organism>
<dbReference type="EMBL" id="KV441551">
    <property type="protein sequence ID" value="OAG07628.1"/>
    <property type="molecule type" value="Genomic_DNA"/>
</dbReference>
<evidence type="ECO:0000256" key="1">
    <source>
        <dbReference type="SAM" id="MobiDB-lite"/>
    </source>
</evidence>
<dbReference type="GeneID" id="28770590"/>
<dbReference type="AlphaFoldDB" id="A0A177CL82"/>
<feature type="compositionally biased region" description="Low complexity" evidence="1">
    <location>
        <begin position="33"/>
        <end position="44"/>
    </location>
</feature>
<accession>A0A177CL82</accession>
<evidence type="ECO:0000313" key="3">
    <source>
        <dbReference type="Proteomes" id="UP000077069"/>
    </source>
</evidence>
<gene>
    <name evidence="2" type="ORF">CC84DRAFT_702666</name>
</gene>